<dbReference type="GO" id="GO:0005524">
    <property type="term" value="F:ATP binding"/>
    <property type="evidence" value="ECO:0007669"/>
    <property type="project" value="UniProtKB-KW"/>
</dbReference>
<evidence type="ECO:0000259" key="10">
    <source>
        <dbReference type="Pfam" id="PF01467"/>
    </source>
</evidence>
<proteinExistence type="inferred from homology"/>
<dbReference type="PANTHER" id="PTHR21342:SF1">
    <property type="entry name" value="PHOSPHOPANTETHEINE ADENYLYLTRANSFERASE"/>
    <property type="match status" value="1"/>
</dbReference>
<dbReference type="InterPro" id="IPR001980">
    <property type="entry name" value="PPAT"/>
</dbReference>
<dbReference type="EC" id="2.7.7.3" evidence="9"/>
<evidence type="ECO:0000256" key="3">
    <source>
        <dbReference type="ARBA" id="ARBA00022695"/>
    </source>
</evidence>
<evidence type="ECO:0000256" key="1">
    <source>
        <dbReference type="ARBA" id="ARBA00022490"/>
    </source>
</evidence>
<evidence type="ECO:0000313" key="11">
    <source>
        <dbReference type="EMBL" id="TDT70435.1"/>
    </source>
</evidence>
<comment type="subcellular location">
    <subcellularLocation>
        <location evidence="9">Cytoplasm</location>
    </subcellularLocation>
</comment>
<dbReference type="EMBL" id="SOBG01000004">
    <property type="protein sequence ID" value="TDT70435.1"/>
    <property type="molecule type" value="Genomic_DNA"/>
</dbReference>
<dbReference type="AlphaFoldDB" id="A0AA46DYT4"/>
<feature type="binding site" evidence="9">
    <location>
        <position position="77"/>
    </location>
    <ligand>
        <name>substrate</name>
    </ligand>
</feature>
<keyword evidence="6 9" id="KW-0460">Magnesium</keyword>
<keyword evidence="12" id="KW-1185">Reference proteome</keyword>
<feature type="binding site" evidence="9">
    <location>
        <position position="102"/>
    </location>
    <ligand>
        <name>ATP</name>
        <dbReference type="ChEBI" id="CHEBI:30616"/>
    </ligand>
</feature>
<feature type="binding site" evidence="9">
    <location>
        <begin position="128"/>
        <end position="134"/>
    </location>
    <ligand>
        <name>ATP</name>
        <dbReference type="ChEBI" id="CHEBI:30616"/>
    </ligand>
</feature>
<evidence type="ECO:0000256" key="2">
    <source>
        <dbReference type="ARBA" id="ARBA00022679"/>
    </source>
</evidence>
<keyword evidence="1 9" id="KW-0963">Cytoplasm</keyword>
<dbReference type="NCBIfam" id="TIGR00125">
    <property type="entry name" value="cyt_tran_rel"/>
    <property type="match status" value="1"/>
</dbReference>
<feature type="domain" description="Cytidyltransferase-like" evidence="10">
    <location>
        <begin position="7"/>
        <end position="137"/>
    </location>
</feature>
<keyword evidence="5 9" id="KW-0067">ATP-binding</keyword>
<feature type="binding site" evidence="9">
    <location>
        <begin position="92"/>
        <end position="94"/>
    </location>
    <ligand>
        <name>ATP</name>
        <dbReference type="ChEBI" id="CHEBI:30616"/>
    </ligand>
</feature>
<feature type="binding site" evidence="9">
    <location>
        <begin position="11"/>
        <end position="12"/>
    </location>
    <ligand>
        <name>ATP</name>
        <dbReference type="ChEBI" id="CHEBI:30616"/>
    </ligand>
</feature>
<feature type="binding site" evidence="9">
    <location>
        <position position="43"/>
    </location>
    <ligand>
        <name>substrate</name>
    </ligand>
</feature>
<dbReference type="Proteomes" id="UP000294678">
    <property type="component" value="Unassembled WGS sequence"/>
</dbReference>
<dbReference type="CDD" id="cd02163">
    <property type="entry name" value="PPAT"/>
    <property type="match status" value="1"/>
</dbReference>
<feature type="binding site" evidence="9">
    <location>
        <position position="91"/>
    </location>
    <ligand>
        <name>substrate</name>
    </ligand>
</feature>
<evidence type="ECO:0000256" key="7">
    <source>
        <dbReference type="ARBA" id="ARBA00022993"/>
    </source>
</evidence>
<dbReference type="InterPro" id="IPR004821">
    <property type="entry name" value="Cyt_trans-like"/>
</dbReference>
<keyword evidence="2 9" id="KW-0808">Transferase</keyword>
<evidence type="ECO:0000256" key="8">
    <source>
        <dbReference type="ARBA" id="ARBA00029346"/>
    </source>
</evidence>
<evidence type="ECO:0000256" key="6">
    <source>
        <dbReference type="ARBA" id="ARBA00022842"/>
    </source>
</evidence>
<evidence type="ECO:0000313" key="12">
    <source>
        <dbReference type="Proteomes" id="UP000294678"/>
    </source>
</evidence>
<dbReference type="NCBIfam" id="TIGR01510">
    <property type="entry name" value="coaD_prev_kdtB"/>
    <property type="match status" value="1"/>
</dbReference>
<feature type="site" description="Transition state stabilizer" evidence="9">
    <location>
        <position position="19"/>
    </location>
</feature>
<evidence type="ECO:0000256" key="9">
    <source>
        <dbReference type="HAMAP-Rule" id="MF_00151"/>
    </source>
</evidence>
<dbReference type="PANTHER" id="PTHR21342">
    <property type="entry name" value="PHOSPHOPANTETHEINE ADENYLYLTRANSFERASE"/>
    <property type="match status" value="1"/>
</dbReference>
<dbReference type="GO" id="GO:0005737">
    <property type="term" value="C:cytoplasm"/>
    <property type="evidence" value="ECO:0007669"/>
    <property type="project" value="UniProtKB-SubCell"/>
</dbReference>
<comment type="cofactor">
    <cofactor evidence="9">
        <name>Mg(2+)</name>
        <dbReference type="ChEBI" id="CHEBI:18420"/>
    </cofactor>
</comment>
<evidence type="ECO:0000256" key="4">
    <source>
        <dbReference type="ARBA" id="ARBA00022741"/>
    </source>
</evidence>
<feature type="binding site" evidence="9">
    <location>
        <position position="19"/>
    </location>
    <ligand>
        <name>ATP</name>
        <dbReference type="ChEBI" id="CHEBI:30616"/>
    </ligand>
</feature>
<dbReference type="GO" id="GO:0004595">
    <property type="term" value="F:pantetheine-phosphate adenylyltransferase activity"/>
    <property type="evidence" value="ECO:0007669"/>
    <property type="project" value="UniProtKB-UniRule"/>
</dbReference>
<dbReference type="InterPro" id="IPR014729">
    <property type="entry name" value="Rossmann-like_a/b/a_fold"/>
</dbReference>
<comment type="function">
    <text evidence="9">Reversibly transfers an adenylyl group from ATP to 4'-phosphopantetheine, yielding dephospho-CoA (dPCoA) and pyrophosphate.</text>
</comment>
<comment type="caution">
    <text evidence="11">The sequence shown here is derived from an EMBL/GenBank/DDBJ whole genome shotgun (WGS) entry which is preliminary data.</text>
</comment>
<comment type="subunit">
    <text evidence="9">Homohexamer.</text>
</comment>
<protein>
    <recommendedName>
        <fullName evidence="9">Phosphopantetheine adenylyltransferase</fullName>
        <ecNumber evidence="9">2.7.7.3</ecNumber>
    </recommendedName>
    <alternativeName>
        <fullName evidence="9">Dephospho-CoA pyrophosphorylase</fullName>
    </alternativeName>
    <alternativeName>
        <fullName evidence="9">Pantetheine-phosphate adenylyltransferase</fullName>
        <shortName evidence="9">PPAT</shortName>
    </alternativeName>
</protein>
<feature type="binding site" evidence="9">
    <location>
        <position position="11"/>
    </location>
    <ligand>
        <name>substrate</name>
    </ligand>
</feature>
<name>A0AA46DYT4_9FUSO</name>
<keyword evidence="4 9" id="KW-0547">Nucleotide-binding</keyword>
<sequence>MEKKKAIYAGSFDPITKGHLDIIKRSSKIFDEVIVGVLNNSNKKYWFSLEQRENMIKKSLENEKIENIKIDSFEGLLVDFMNRKQCNILVRGLRAVSDYEYELQLALTNSVLSKNSIETIFLPASRENLYLSASIVKDIALNKGELTEFLPKVIIDDVIKKANEKR</sequence>
<dbReference type="RefSeq" id="WP_134112874.1">
    <property type="nucleotide sequence ID" value="NZ_SOBG01000004.1"/>
</dbReference>
<dbReference type="HAMAP" id="MF_00151">
    <property type="entry name" value="PPAT_bact"/>
    <property type="match status" value="1"/>
</dbReference>
<dbReference type="GO" id="GO:0015937">
    <property type="term" value="P:coenzyme A biosynthetic process"/>
    <property type="evidence" value="ECO:0007669"/>
    <property type="project" value="UniProtKB-UniRule"/>
</dbReference>
<dbReference type="Pfam" id="PF01467">
    <property type="entry name" value="CTP_transf_like"/>
    <property type="match status" value="1"/>
</dbReference>
<evidence type="ECO:0000256" key="5">
    <source>
        <dbReference type="ARBA" id="ARBA00022840"/>
    </source>
</evidence>
<accession>A0AA46DYT4</accession>
<dbReference type="SUPFAM" id="SSF52374">
    <property type="entry name" value="Nucleotidylyl transferase"/>
    <property type="match status" value="1"/>
</dbReference>
<organism evidence="11 12">
    <name type="scientific">Hypnocyclicus thermotrophus</name>
    <dbReference type="NCBI Taxonomy" id="1627895"/>
    <lineage>
        <taxon>Bacteria</taxon>
        <taxon>Fusobacteriati</taxon>
        <taxon>Fusobacteriota</taxon>
        <taxon>Fusobacteriia</taxon>
        <taxon>Fusobacteriales</taxon>
        <taxon>Fusobacteriaceae</taxon>
        <taxon>Hypnocyclicus</taxon>
    </lineage>
</organism>
<reference evidence="11 12" key="1">
    <citation type="submission" date="2019-03" db="EMBL/GenBank/DDBJ databases">
        <title>Genomic Encyclopedia of Type Strains, Phase IV (KMG-IV): sequencing the most valuable type-strain genomes for metagenomic binning, comparative biology and taxonomic classification.</title>
        <authorList>
            <person name="Goeker M."/>
        </authorList>
    </citation>
    <scope>NUCLEOTIDE SEQUENCE [LARGE SCALE GENOMIC DNA]</scope>
    <source>
        <strain evidence="11 12">DSM 100055</strain>
    </source>
</reference>
<keyword evidence="7 9" id="KW-0173">Coenzyme A biosynthesis</keyword>
<dbReference type="Gene3D" id="3.40.50.620">
    <property type="entry name" value="HUPs"/>
    <property type="match status" value="1"/>
</dbReference>
<comment type="pathway">
    <text evidence="9">Cofactor biosynthesis; coenzyme A biosynthesis; CoA from (R)-pantothenate: step 4/5.</text>
</comment>
<keyword evidence="3 9" id="KW-0548">Nucleotidyltransferase</keyword>
<comment type="similarity">
    <text evidence="9">Belongs to the bacterial CoaD family.</text>
</comment>
<comment type="catalytic activity">
    <reaction evidence="8 9">
        <text>(R)-4'-phosphopantetheine + ATP + H(+) = 3'-dephospho-CoA + diphosphate</text>
        <dbReference type="Rhea" id="RHEA:19801"/>
        <dbReference type="ChEBI" id="CHEBI:15378"/>
        <dbReference type="ChEBI" id="CHEBI:30616"/>
        <dbReference type="ChEBI" id="CHEBI:33019"/>
        <dbReference type="ChEBI" id="CHEBI:57328"/>
        <dbReference type="ChEBI" id="CHEBI:61723"/>
        <dbReference type="EC" id="2.7.7.3"/>
    </reaction>
</comment>
<gene>
    <name evidence="9" type="primary">coaD</name>
    <name evidence="11" type="ORF">EV215_0980</name>
</gene>
<dbReference type="PRINTS" id="PR01020">
    <property type="entry name" value="LPSBIOSNTHSS"/>
</dbReference>